<accession>A0A6J4QS51</accession>
<feature type="non-terminal residue" evidence="1">
    <location>
        <position position="104"/>
    </location>
</feature>
<sequence>MVGTQDLFFTSRVVGGSARILDEAAPANSTAVTLLTFGGVPVSDGDATVAMAAIRDVGHFVFHYVPQCILTTPVEPLPSIVRFLPGDTRIYQKESFIGTILEDA</sequence>
<protein>
    <submittedName>
        <fullName evidence="1">Iron(III) dicitrate transport system, periplasmic iron-binding protein FecB</fullName>
    </submittedName>
</protein>
<organism evidence="1">
    <name type="scientific">uncultured Rubrobacteraceae bacterium</name>
    <dbReference type="NCBI Taxonomy" id="349277"/>
    <lineage>
        <taxon>Bacteria</taxon>
        <taxon>Bacillati</taxon>
        <taxon>Actinomycetota</taxon>
        <taxon>Rubrobacteria</taxon>
        <taxon>Rubrobacterales</taxon>
        <taxon>Rubrobacteraceae</taxon>
        <taxon>environmental samples</taxon>
    </lineage>
</organism>
<name>A0A6J4QS51_9ACTN</name>
<evidence type="ECO:0000313" key="1">
    <source>
        <dbReference type="EMBL" id="CAA9452993.1"/>
    </source>
</evidence>
<proteinExistence type="predicted"/>
<dbReference type="AlphaFoldDB" id="A0A6J4QS51"/>
<dbReference type="EMBL" id="CADCVG010000049">
    <property type="protein sequence ID" value="CAA9452993.1"/>
    <property type="molecule type" value="Genomic_DNA"/>
</dbReference>
<reference evidence="1" key="1">
    <citation type="submission" date="2020-02" db="EMBL/GenBank/DDBJ databases">
        <authorList>
            <person name="Meier V. D."/>
        </authorList>
    </citation>
    <scope>NUCLEOTIDE SEQUENCE</scope>
    <source>
        <strain evidence="1">AVDCRST_MAG14</strain>
    </source>
</reference>
<gene>
    <name evidence="1" type="ORF">AVDCRST_MAG14-1182</name>
</gene>